<dbReference type="PROSITE" id="PS00551">
    <property type="entry name" value="MOLYBDOPTERIN_PROK_1"/>
    <property type="match status" value="1"/>
</dbReference>
<keyword evidence="5" id="KW-0411">Iron-sulfur</keyword>
<dbReference type="EC" id="1.7.99.4" evidence="7"/>
<dbReference type="Pfam" id="PF00384">
    <property type="entry name" value="Molybdopterin"/>
    <property type="match status" value="1"/>
</dbReference>
<evidence type="ECO:0000256" key="2">
    <source>
        <dbReference type="ARBA" id="ARBA00022723"/>
    </source>
</evidence>
<dbReference type="PANTHER" id="PTHR43105:SF9">
    <property type="entry name" value="NADPH-FE(3+) OXIDOREDUCTASE SUBUNIT ALPHA"/>
    <property type="match status" value="1"/>
</dbReference>
<dbReference type="AlphaFoldDB" id="A0A3B0Z397"/>
<keyword evidence="2" id="KW-0479">Metal-binding</keyword>
<reference evidence="7" key="1">
    <citation type="submission" date="2018-06" db="EMBL/GenBank/DDBJ databases">
        <authorList>
            <person name="Zhirakovskaya E."/>
        </authorList>
    </citation>
    <scope>NUCLEOTIDE SEQUENCE</scope>
</reference>
<dbReference type="GO" id="GO:0016491">
    <property type="term" value="F:oxidoreductase activity"/>
    <property type="evidence" value="ECO:0007669"/>
    <property type="project" value="UniProtKB-KW"/>
</dbReference>
<dbReference type="InterPro" id="IPR027467">
    <property type="entry name" value="MopterinOxRdtase_cofactor_BS"/>
</dbReference>
<dbReference type="Pfam" id="PF04879">
    <property type="entry name" value="Molybdop_Fe4S4"/>
    <property type="match status" value="1"/>
</dbReference>
<dbReference type="GO" id="GO:0016020">
    <property type="term" value="C:membrane"/>
    <property type="evidence" value="ECO:0007669"/>
    <property type="project" value="TreeGrafter"/>
</dbReference>
<gene>
    <name evidence="7" type="ORF">MNBD_GAMMA14-1485</name>
</gene>
<dbReference type="GO" id="GO:0051539">
    <property type="term" value="F:4 iron, 4 sulfur cluster binding"/>
    <property type="evidence" value="ECO:0007669"/>
    <property type="project" value="UniProtKB-KW"/>
</dbReference>
<dbReference type="InterPro" id="IPR006963">
    <property type="entry name" value="Mopterin_OxRdtase_4Fe-4S_dom"/>
</dbReference>
<keyword evidence="3 7" id="KW-0560">Oxidoreductase</keyword>
<feature type="domain" description="4Fe-4S Mo/W bis-MGD-type" evidence="6">
    <location>
        <begin position="9"/>
        <end position="65"/>
    </location>
</feature>
<dbReference type="Gene3D" id="3.40.228.10">
    <property type="entry name" value="Dimethylsulfoxide Reductase, domain 2"/>
    <property type="match status" value="1"/>
</dbReference>
<dbReference type="InterPro" id="IPR050123">
    <property type="entry name" value="Prok_molybdopt-oxidoreductase"/>
</dbReference>
<evidence type="ECO:0000313" key="7">
    <source>
        <dbReference type="EMBL" id="VAW83450.1"/>
    </source>
</evidence>
<dbReference type="GO" id="GO:0046872">
    <property type="term" value="F:metal ion binding"/>
    <property type="evidence" value="ECO:0007669"/>
    <property type="project" value="UniProtKB-KW"/>
</dbReference>
<accession>A0A3B0Z397</accession>
<dbReference type="SMART" id="SM00926">
    <property type="entry name" value="Molybdop_Fe4S4"/>
    <property type="match status" value="1"/>
</dbReference>
<dbReference type="Gene3D" id="3.40.50.740">
    <property type="match status" value="1"/>
</dbReference>
<keyword evidence="1" id="KW-0004">4Fe-4S</keyword>
<name>A0A3B0Z397_9ZZZZ</name>
<dbReference type="PROSITE" id="PS51669">
    <property type="entry name" value="4FE4S_MOW_BIS_MGD"/>
    <property type="match status" value="1"/>
</dbReference>
<evidence type="ECO:0000256" key="5">
    <source>
        <dbReference type="ARBA" id="ARBA00023014"/>
    </source>
</evidence>
<dbReference type="Gene3D" id="2.20.25.90">
    <property type="entry name" value="ADC-like domains"/>
    <property type="match status" value="1"/>
</dbReference>
<proteinExistence type="predicted"/>
<evidence type="ECO:0000259" key="6">
    <source>
        <dbReference type="PROSITE" id="PS51669"/>
    </source>
</evidence>
<feature type="non-terminal residue" evidence="7">
    <location>
        <position position="152"/>
    </location>
</feature>
<evidence type="ECO:0000256" key="4">
    <source>
        <dbReference type="ARBA" id="ARBA00023004"/>
    </source>
</evidence>
<evidence type="ECO:0000256" key="3">
    <source>
        <dbReference type="ARBA" id="ARBA00023002"/>
    </source>
</evidence>
<evidence type="ECO:0000256" key="1">
    <source>
        <dbReference type="ARBA" id="ARBA00022485"/>
    </source>
</evidence>
<dbReference type="PANTHER" id="PTHR43105">
    <property type="entry name" value="RESPIRATORY NITRATE REDUCTASE"/>
    <property type="match status" value="1"/>
</dbReference>
<protein>
    <submittedName>
        <fullName evidence="7">Assimilatory nitrate reductase large subunit</fullName>
        <ecNumber evidence="7">1.7.99.4</ecNumber>
    </submittedName>
</protein>
<dbReference type="SUPFAM" id="SSF53706">
    <property type="entry name" value="Formate dehydrogenase/DMSO reductase, domains 1-3"/>
    <property type="match status" value="1"/>
</dbReference>
<sequence length="152" mass="16331">MKYNEGMSQHETRTTCPYCGVGCGVLASTDEAMNVSVRGDPDHPANFGRLCSKGAALGETVGPDNRLLYPKVGGEVTDWGRALDHVAGEFKRIIEEHGPDAVAFYVSGQLLTEDYYVANKLMKGFIGSANIDTNSRLCMSSAVAGYKRAFGT</sequence>
<dbReference type="InterPro" id="IPR006656">
    <property type="entry name" value="Mopterin_OxRdtase"/>
</dbReference>
<keyword evidence="4" id="KW-0408">Iron</keyword>
<dbReference type="EMBL" id="UOFM01000548">
    <property type="protein sequence ID" value="VAW83450.1"/>
    <property type="molecule type" value="Genomic_DNA"/>
</dbReference>
<organism evidence="7">
    <name type="scientific">hydrothermal vent metagenome</name>
    <dbReference type="NCBI Taxonomy" id="652676"/>
    <lineage>
        <taxon>unclassified sequences</taxon>
        <taxon>metagenomes</taxon>
        <taxon>ecological metagenomes</taxon>
    </lineage>
</organism>